<dbReference type="RefSeq" id="WP_009792668.1">
    <property type="nucleotide sequence ID" value="NZ_VTES01000003.1"/>
</dbReference>
<name>A0A5D4SL67_9BACI</name>
<proteinExistence type="predicted"/>
<reference evidence="1 2" key="1">
    <citation type="submission" date="2019-08" db="EMBL/GenBank/DDBJ databases">
        <title>Bacillus genomes from the desert of Cuatro Cienegas, Coahuila.</title>
        <authorList>
            <person name="Olmedo-Alvarez G."/>
        </authorList>
    </citation>
    <scope>NUCLEOTIDE SEQUENCE [LARGE SCALE GENOMIC DNA]</scope>
    <source>
        <strain evidence="1 2">CH37_1T</strain>
    </source>
</reference>
<sequence>MNWKGFLNGRICGGLKLLHKGRLAEPAWQLPPKSRKGAGGIHKKYEAAATGQPGKIVIDFIQEPEARAG</sequence>
<evidence type="ECO:0000313" key="2">
    <source>
        <dbReference type="Proteomes" id="UP000323732"/>
    </source>
</evidence>
<dbReference type="AlphaFoldDB" id="A0A5D4SL67"/>
<dbReference type="EMBL" id="VTES01000003">
    <property type="protein sequence ID" value="TYS63993.1"/>
    <property type="molecule type" value="Genomic_DNA"/>
</dbReference>
<protein>
    <submittedName>
        <fullName evidence="1">Uncharacterized protein</fullName>
    </submittedName>
</protein>
<accession>A0A5D4SL67</accession>
<comment type="caution">
    <text evidence="1">The sequence shown here is derived from an EMBL/GenBank/DDBJ whole genome shotgun (WGS) entry which is preliminary data.</text>
</comment>
<dbReference type="Proteomes" id="UP000323732">
    <property type="component" value="Unassembled WGS sequence"/>
</dbReference>
<organism evidence="1 2">
    <name type="scientific">Bacillus infantis</name>
    <dbReference type="NCBI Taxonomy" id="324767"/>
    <lineage>
        <taxon>Bacteria</taxon>
        <taxon>Bacillati</taxon>
        <taxon>Bacillota</taxon>
        <taxon>Bacilli</taxon>
        <taxon>Bacillales</taxon>
        <taxon>Bacillaceae</taxon>
        <taxon>Bacillus</taxon>
    </lineage>
</organism>
<evidence type="ECO:0000313" key="1">
    <source>
        <dbReference type="EMBL" id="TYS63993.1"/>
    </source>
</evidence>
<gene>
    <name evidence="1" type="ORF">FZD47_10855</name>
</gene>